<dbReference type="AlphaFoldDB" id="A0A6J4IG84"/>
<reference evidence="2" key="1">
    <citation type="submission" date="2020-02" db="EMBL/GenBank/DDBJ databases">
        <authorList>
            <person name="Meier V. D."/>
        </authorList>
    </citation>
    <scope>NUCLEOTIDE SEQUENCE</scope>
    <source>
        <strain evidence="2">AVDCRST_MAG52</strain>
    </source>
</reference>
<gene>
    <name evidence="2" type="ORF">AVDCRST_MAG52-2386</name>
</gene>
<dbReference type="InterPro" id="IPR003346">
    <property type="entry name" value="Transposase_20"/>
</dbReference>
<accession>A0A6J4IG84</accession>
<dbReference type="EMBL" id="CADCTN010000146">
    <property type="protein sequence ID" value="CAA9249405.1"/>
    <property type="molecule type" value="Genomic_DNA"/>
</dbReference>
<dbReference type="InterPro" id="IPR047650">
    <property type="entry name" value="Transpos_IS110"/>
</dbReference>
<sequence>MVTQVEALRGEVEAGFGRHPDAEIYLSQPGLGPILGARVLAEFGDDPHRYADAKGRKNYSGMAPITRASGLRRVVLARPARNRRLADALYWQAFAALSTSPGARAYYDSHRARGATHHQALRSLANRLVGILHGCLRHHTRYDEATAWHTKLDQAAA</sequence>
<dbReference type="PANTHER" id="PTHR33055">
    <property type="entry name" value="TRANSPOSASE FOR INSERTION SEQUENCE ELEMENT IS1111A"/>
    <property type="match status" value="1"/>
</dbReference>
<dbReference type="GO" id="GO:0006313">
    <property type="term" value="P:DNA transposition"/>
    <property type="evidence" value="ECO:0007669"/>
    <property type="project" value="InterPro"/>
</dbReference>
<dbReference type="Pfam" id="PF02371">
    <property type="entry name" value="Transposase_20"/>
    <property type="match status" value="1"/>
</dbReference>
<name>A0A6J4IG84_9ACTN</name>
<proteinExistence type="predicted"/>
<evidence type="ECO:0000313" key="2">
    <source>
        <dbReference type="EMBL" id="CAA9249405.1"/>
    </source>
</evidence>
<protein>
    <submittedName>
        <fullName evidence="2">IS1601_B_3</fullName>
    </submittedName>
</protein>
<dbReference type="GO" id="GO:0003677">
    <property type="term" value="F:DNA binding"/>
    <property type="evidence" value="ECO:0007669"/>
    <property type="project" value="InterPro"/>
</dbReference>
<feature type="domain" description="Transposase IS116/IS110/IS902 C-terminal" evidence="1">
    <location>
        <begin position="26"/>
        <end position="107"/>
    </location>
</feature>
<organism evidence="2">
    <name type="scientific">uncultured Blastococcus sp</name>
    <dbReference type="NCBI Taxonomy" id="217144"/>
    <lineage>
        <taxon>Bacteria</taxon>
        <taxon>Bacillati</taxon>
        <taxon>Actinomycetota</taxon>
        <taxon>Actinomycetes</taxon>
        <taxon>Geodermatophilales</taxon>
        <taxon>Geodermatophilaceae</taxon>
        <taxon>Blastococcus</taxon>
        <taxon>environmental samples</taxon>
    </lineage>
</organism>
<dbReference type="GO" id="GO:0004803">
    <property type="term" value="F:transposase activity"/>
    <property type="evidence" value="ECO:0007669"/>
    <property type="project" value="InterPro"/>
</dbReference>
<evidence type="ECO:0000259" key="1">
    <source>
        <dbReference type="Pfam" id="PF02371"/>
    </source>
</evidence>
<dbReference type="PANTHER" id="PTHR33055:SF3">
    <property type="entry name" value="PUTATIVE TRANSPOSASE FOR IS117-RELATED"/>
    <property type="match status" value="1"/>
</dbReference>